<dbReference type="CDD" id="cd18870">
    <property type="entry name" value="NUDIX_AcylCoAdiphos_Nudt19"/>
    <property type="match status" value="1"/>
</dbReference>
<dbReference type="PANTHER" id="PTHR12318">
    <property type="entry name" value="TESTOSTERONE-REGULATED PROTEIN RP2"/>
    <property type="match status" value="1"/>
</dbReference>
<dbReference type="GO" id="GO:0046872">
    <property type="term" value="F:metal ion binding"/>
    <property type="evidence" value="ECO:0007669"/>
    <property type="project" value="UniProtKB-KW"/>
</dbReference>
<dbReference type="InterPro" id="IPR039121">
    <property type="entry name" value="NUDT19"/>
</dbReference>
<dbReference type="Proteomes" id="UP001161580">
    <property type="component" value="Unassembled WGS sequence"/>
</dbReference>
<evidence type="ECO:0000256" key="5">
    <source>
        <dbReference type="ARBA" id="ARBA00022842"/>
    </source>
</evidence>
<evidence type="ECO:0000256" key="3">
    <source>
        <dbReference type="ARBA" id="ARBA00022723"/>
    </source>
</evidence>
<dbReference type="SUPFAM" id="SSF55811">
    <property type="entry name" value="Nudix"/>
    <property type="match status" value="1"/>
</dbReference>
<keyword evidence="5" id="KW-0460">Magnesium</keyword>
<dbReference type="PANTHER" id="PTHR12318:SF0">
    <property type="entry name" value="ACYL-COENZYME A DIPHOSPHATASE NUDT19"/>
    <property type="match status" value="1"/>
</dbReference>
<sequence>MTAREADIAANKDVAGAERKPVIRPRDAASLILLDRSGPRMRVLVGLRSSGHAFMPDTYVFPGGRCDPGDHALPYSSDFHPLVLDKLASIEKNRRTPRRLRALGLAAIRELEEETGVVIGADQGVDNRGVRKIAANLSCLRFVARAITPPRYNRRFDARFFCTFADEAGIDPSALRASRELHDLQWIEFDNISDVNMPDITQWILADVGRLLQQDPSLPYGRPVSFYFNRRGQHVRLSI</sequence>
<evidence type="ECO:0000256" key="6">
    <source>
        <dbReference type="ARBA" id="ARBA00023211"/>
    </source>
</evidence>
<evidence type="ECO:0000256" key="4">
    <source>
        <dbReference type="ARBA" id="ARBA00022801"/>
    </source>
</evidence>
<dbReference type="Gene3D" id="3.90.79.10">
    <property type="entry name" value="Nucleoside Triphosphate Pyrophosphohydrolase"/>
    <property type="match status" value="1"/>
</dbReference>
<proteinExistence type="predicted"/>
<organism evidence="8 9">
    <name type="scientific">Ferirhizobium litorale</name>
    <dbReference type="NCBI Taxonomy" id="2927786"/>
    <lineage>
        <taxon>Bacteria</taxon>
        <taxon>Pseudomonadati</taxon>
        <taxon>Pseudomonadota</taxon>
        <taxon>Alphaproteobacteria</taxon>
        <taxon>Hyphomicrobiales</taxon>
        <taxon>Rhizobiaceae</taxon>
        <taxon>Ferirhizobium</taxon>
    </lineage>
</organism>
<evidence type="ECO:0000259" key="7">
    <source>
        <dbReference type="PROSITE" id="PS51462"/>
    </source>
</evidence>
<dbReference type="AlphaFoldDB" id="A0AAE3U3I7"/>
<dbReference type="GO" id="GO:0016818">
    <property type="term" value="F:hydrolase activity, acting on acid anhydrides, in phosphorus-containing anhydrides"/>
    <property type="evidence" value="ECO:0007669"/>
    <property type="project" value="InterPro"/>
</dbReference>
<protein>
    <submittedName>
        <fullName evidence="8">NUDIX hydrolase</fullName>
    </submittedName>
</protein>
<evidence type="ECO:0000256" key="1">
    <source>
        <dbReference type="ARBA" id="ARBA00001936"/>
    </source>
</evidence>
<comment type="caution">
    <text evidence="8">The sequence shown here is derived from an EMBL/GenBank/DDBJ whole genome shotgun (WGS) entry which is preliminary data.</text>
</comment>
<name>A0AAE3U3I7_9HYPH</name>
<dbReference type="PROSITE" id="PS51462">
    <property type="entry name" value="NUDIX"/>
    <property type="match status" value="1"/>
</dbReference>
<comment type="cofactor">
    <cofactor evidence="1">
        <name>Mn(2+)</name>
        <dbReference type="ChEBI" id="CHEBI:29035"/>
    </cofactor>
</comment>
<comment type="cofactor">
    <cofactor evidence="2">
        <name>Mg(2+)</name>
        <dbReference type="ChEBI" id="CHEBI:18420"/>
    </cofactor>
</comment>
<dbReference type="InterPro" id="IPR015797">
    <property type="entry name" value="NUDIX_hydrolase-like_dom_sf"/>
</dbReference>
<keyword evidence="4 8" id="KW-0378">Hydrolase</keyword>
<accession>A0AAE3U3I7</accession>
<reference evidence="8" key="1">
    <citation type="submission" date="2022-03" db="EMBL/GenBank/DDBJ databases">
        <title>Fererhizobium litorale gen. nov., sp. nov., isolated from sandy sediments of the Sea of Japan seashore.</title>
        <authorList>
            <person name="Romanenko L."/>
            <person name="Kurilenko V."/>
            <person name="Otstavnykh N."/>
            <person name="Svetashev V."/>
            <person name="Tekutyeva L."/>
            <person name="Isaeva M."/>
            <person name="Mikhailov V."/>
        </authorList>
    </citation>
    <scope>NUCLEOTIDE SEQUENCE</scope>
    <source>
        <strain evidence="8">KMM 9576</strain>
    </source>
</reference>
<keyword evidence="9" id="KW-1185">Reference proteome</keyword>
<keyword evidence="3" id="KW-0479">Metal-binding</keyword>
<evidence type="ECO:0000313" key="9">
    <source>
        <dbReference type="Proteomes" id="UP001161580"/>
    </source>
</evidence>
<evidence type="ECO:0000313" key="8">
    <source>
        <dbReference type="EMBL" id="MDI7924701.1"/>
    </source>
</evidence>
<gene>
    <name evidence="8" type="ORF">MRS75_21800</name>
</gene>
<dbReference type="EMBL" id="JALDYZ010000017">
    <property type="protein sequence ID" value="MDI7924701.1"/>
    <property type="molecule type" value="Genomic_DNA"/>
</dbReference>
<dbReference type="RefSeq" id="WP_311788717.1">
    <property type="nucleotide sequence ID" value="NZ_JALDYY010000018.1"/>
</dbReference>
<evidence type="ECO:0000256" key="2">
    <source>
        <dbReference type="ARBA" id="ARBA00001946"/>
    </source>
</evidence>
<dbReference type="InterPro" id="IPR000086">
    <property type="entry name" value="NUDIX_hydrolase_dom"/>
</dbReference>
<feature type="domain" description="Nudix hydrolase" evidence="7">
    <location>
        <begin position="24"/>
        <end position="211"/>
    </location>
</feature>
<keyword evidence="6" id="KW-0464">Manganese</keyword>